<accession>A0A6N2LIV0</accession>
<reference evidence="1" key="1">
    <citation type="submission" date="2019-03" db="EMBL/GenBank/DDBJ databases">
        <authorList>
            <person name="Mank J."/>
            <person name="Almeida P."/>
        </authorList>
    </citation>
    <scope>NUCLEOTIDE SEQUENCE</scope>
    <source>
        <strain evidence="1">78183</strain>
    </source>
</reference>
<evidence type="ECO:0000313" key="1">
    <source>
        <dbReference type="EMBL" id="VFU40049.1"/>
    </source>
</evidence>
<gene>
    <name evidence="1" type="ORF">SVIM_LOCUS226698</name>
</gene>
<protein>
    <submittedName>
        <fullName evidence="1">Uncharacterized protein</fullName>
    </submittedName>
</protein>
<organism evidence="1">
    <name type="scientific">Salix viminalis</name>
    <name type="common">Common osier</name>
    <name type="synonym">Basket willow</name>
    <dbReference type="NCBI Taxonomy" id="40686"/>
    <lineage>
        <taxon>Eukaryota</taxon>
        <taxon>Viridiplantae</taxon>
        <taxon>Streptophyta</taxon>
        <taxon>Embryophyta</taxon>
        <taxon>Tracheophyta</taxon>
        <taxon>Spermatophyta</taxon>
        <taxon>Magnoliopsida</taxon>
        <taxon>eudicotyledons</taxon>
        <taxon>Gunneridae</taxon>
        <taxon>Pentapetalae</taxon>
        <taxon>rosids</taxon>
        <taxon>fabids</taxon>
        <taxon>Malpighiales</taxon>
        <taxon>Salicaceae</taxon>
        <taxon>Saliceae</taxon>
        <taxon>Salix</taxon>
    </lineage>
</organism>
<name>A0A6N2LIV0_SALVM</name>
<dbReference type="PANTHER" id="PTHR37611">
    <property type="entry name" value="VIRUS-SPECIFIC-SIGNALING-PATHWAY REGULATED PROTEIN-RELATED"/>
    <property type="match status" value="1"/>
</dbReference>
<proteinExistence type="predicted"/>
<dbReference type="PANTHER" id="PTHR37611:SF2">
    <property type="entry name" value="VIRUS-SPECIFIC-SIGNALING-PATHWAY REGULATED PROTEIN-RELATED"/>
    <property type="match status" value="1"/>
</dbReference>
<dbReference type="AlphaFoldDB" id="A0A6N2LIV0"/>
<dbReference type="EMBL" id="CAADRP010001540">
    <property type="protein sequence ID" value="VFU40049.1"/>
    <property type="molecule type" value="Genomic_DNA"/>
</dbReference>
<sequence length="311" mass="34275">MASSSVSENWEMINGEIDGSGGSEVSEMSSSAGFLMSLMEETPGEEYDNERLSTLIQSLEAEIDPGRMVGGDASMMDPSTCDQSCDAGQVEGHDCWGADLISWDADIEMDSSSCDHGDDDISVWYHPIGYQIDLMAEFGGVRNCSQVYSGVDFDNGSIAGDDEFKGIEGFDDHGALLMCLLEESQGEHESNEERLRSVIQSLEAEINPSVISDGCDTGRDPAEMPCDGEDTTELFNMAEMESLGLDLELVDMEVVPSSPSDHEMNFIWCMEPSENYVTEFGFSNYFQFGHEAAMDEHDYSSLWQESYDIMM</sequence>